<evidence type="ECO:0000256" key="3">
    <source>
        <dbReference type="SAM" id="MobiDB-lite"/>
    </source>
</evidence>
<gene>
    <name evidence="5" type="ORF">G4B88_014477</name>
</gene>
<comment type="caution">
    <text evidence="5">The sequence shown here is derived from an EMBL/GenBank/DDBJ whole genome shotgun (WGS) entry which is preliminary data.</text>
</comment>
<dbReference type="Pfam" id="PF00031">
    <property type="entry name" value="Cystatin"/>
    <property type="match status" value="1"/>
</dbReference>
<dbReference type="AlphaFoldDB" id="A0A7J6IAD2"/>
<dbReference type="Proteomes" id="UP000583929">
    <property type="component" value="Unassembled WGS sequence"/>
</dbReference>
<dbReference type="SUPFAM" id="SSF54403">
    <property type="entry name" value="Cystatin/monellin"/>
    <property type="match status" value="1"/>
</dbReference>
<evidence type="ECO:0000313" key="5">
    <source>
        <dbReference type="EMBL" id="KAF4404021.1"/>
    </source>
</evidence>
<reference evidence="5 6" key="1">
    <citation type="journal article" date="2020" name="bioRxiv">
        <title>Sequence and annotation of 42 cannabis genomes reveals extensive copy number variation in cannabinoid synthesis and pathogen resistance genes.</title>
        <authorList>
            <person name="Mckernan K.J."/>
            <person name="Helbert Y."/>
            <person name="Kane L.T."/>
            <person name="Ebling H."/>
            <person name="Zhang L."/>
            <person name="Liu B."/>
            <person name="Eaton Z."/>
            <person name="Mclaughlin S."/>
            <person name="Kingan S."/>
            <person name="Baybayan P."/>
            <person name="Concepcion G."/>
            <person name="Jordan M."/>
            <person name="Riva A."/>
            <person name="Barbazuk W."/>
            <person name="Harkins T."/>
        </authorList>
    </citation>
    <scope>NUCLEOTIDE SEQUENCE [LARGE SCALE GENOMIC DNA]</scope>
    <source>
        <strain evidence="6">cv. Jamaican Lion 4</strain>
        <tissue evidence="5">Leaf</tissue>
    </source>
</reference>
<feature type="domain" description="Cystatin" evidence="4">
    <location>
        <begin position="118"/>
        <end position="173"/>
    </location>
</feature>
<feature type="compositionally biased region" description="Polar residues" evidence="3">
    <location>
        <begin position="1"/>
        <end position="35"/>
    </location>
</feature>
<sequence length="215" mass="24789">MTEQGNEVTTESPCVSAENVSQSESHGPASPNSMDFQLRHIERSSNRESKLTNKDMAEEEAPCYDFIDPVGYDWDCTPFRKGPPHPTKISIPKYFDFHADKPKKRFYWTSFVVDKVTSQDCIDAAHVAVEEFNNLKGADLKFLKLLNVTSRITGGIFYFLTLQCTDERFYEAKIFITLEGARDLFMFRPAKHYPRPRTFLLEYQISSEILPILPR</sequence>
<feature type="region of interest" description="Disordered" evidence="3">
    <location>
        <begin position="1"/>
        <end position="54"/>
    </location>
</feature>
<evidence type="ECO:0000256" key="2">
    <source>
        <dbReference type="ARBA" id="ARBA00022704"/>
    </source>
</evidence>
<dbReference type="EMBL" id="JAATIQ010000002">
    <property type="protein sequence ID" value="KAF4404021.1"/>
    <property type="molecule type" value="Genomic_DNA"/>
</dbReference>
<feature type="compositionally biased region" description="Basic and acidic residues" evidence="3">
    <location>
        <begin position="37"/>
        <end position="54"/>
    </location>
</feature>
<keyword evidence="2" id="KW-0789">Thiol protease inhibitor</keyword>
<accession>A0A7J6IAD2</accession>
<keyword evidence="1" id="KW-0646">Protease inhibitor</keyword>
<protein>
    <recommendedName>
        <fullName evidence="4">Cystatin domain-containing protein</fullName>
    </recommendedName>
</protein>
<evidence type="ECO:0000256" key="1">
    <source>
        <dbReference type="ARBA" id="ARBA00022690"/>
    </source>
</evidence>
<evidence type="ECO:0000313" key="6">
    <source>
        <dbReference type="Proteomes" id="UP000583929"/>
    </source>
</evidence>
<dbReference type="InterPro" id="IPR000010">
    <property type="entry name" value="Cystatin_dom"/>
</dbReference>
<feature type="non-terminal residue" evidence="5">
    <location>
        <position position="1"/>
    </location>
</feature>
<dbReference type="Gene3D" id="3.10.450.10">
    <property type="match status" value="1"/>
</dbReference>
<name>A0A7J6IAD2_CANSA</name>
<evidence type="ECO:0000259" key="4">
    <source>
        <dbReference type="Pfam" id="PF00031"/>
    </source>
</evidence>
<keyword evidence="6" id="KW-1185">Reference proteome</keyword>
<proteinExistence type="predicted"/>
<dbReference type="InterPro" id="IPR046350">
    <property type="entry name" value="Cystatin_sf"/>
</dbReference>
<organism evidence="5 6">
    <name type="scientific">Cannabis sativa</name>
    <name type="common">Hemp</name>
    <name type="synonym">Marijuana</name>
    <dbReference type="NCBI Taxonomy" id="3483"/>
    <lineage>
        <taxon>Eukaryota</taxon>
        <taxon>Viridiplantae</taxon>
        <taxon>Streptophyta</taxon>
        <taxon>Embryophyta</taxon>
        <taxon>Tracheophyta</taxon>
        <taxon>Spermatophyta</taxon>
        <taxon>Magnoliopsida</taxon>
        <taxon>eudicotyledons</taxon>
        <taxon>Gunneridae</taxon>
        <taxon>Pentapetalae</taxon>
        <taxon>rosids</taxon>
        <taxon>fabids</taxon>
        <taxon>Rosales</taxon>
        <taxon>Cannabaceae</taxon>
        <taxon>Cannabis</taxon>
    </lineage>
</organism>
<dbReference type="CDD" id="cd00042">
    <property type="entry name" value="CY"/>
    <property type="match status" value="1"/>
</dbReference>
<dbReference type="GO" id="GO:0004869">
    <property type="term" value="F:cysteine-type endopeptidase inhibitor activity"/>
    <property type="evidence" value="ECO:0007669"/>
    <property type="project" value="UniProtKB-KW"/>
</dbReference>